<dbReference type="GO" id="GO:0005634">
    <property type="term" value="C:nucleus"/>
    <property type="evidence" value="ECO:0007669"/>
    <property type="project" value="UniProtKB-SubCell"/>
</dbReference>
<evidence type="ECO:0000256" key="7">
    <source>
        <dbReference type="SAM" id="MobiDB-lite"/>
    </source>
</evidence>
<keyword evidence="2 5" id="KW-0238">DNA-binding</keyword>
<keyword evidence="10" id="KW-1185">Reference proteome</keyword>
<protein>
    <submittedName>
        <fullName evidence="9">Homeobox protein aristaless-like 4</fullName>
    </submittedName>
</protein>
<evidence type="ECO:0000259" key="8">
    <source>
        <dbReference type="PROSITE" id="PS50071"/>
    </source>
</evidence>
<dbReference type="FunFam" id="1.10.10.60:FF:000252">
    <property type="entry name" value="Retinal homeobox protein Rx-B"/>
    <property type="match status" value="1"/>
</dbReference>
<organism evidence="9 10">
    <name type="scientific">Folsomia candida</name>
    <name type="common">Springtail</name>
    <dbReference type="NCBI Taxonomy" id="158441"/>
    <lineage>
        <taxon>Eukaryota</taxon>
        <taxon>Metazoa</taxon>
        <taxon>Ecdysozoa</taxon>
        <taxon>Arthropoda</taxon>
        <taxon>Hexapoda</taxon>
        <taxon>Collembola</taxon>
        <taxon>Entomobryomorpha</taxon>
        <taxon>Isotomoidea</taxon>
        <taxon>Isotomidae</taxon>
        <taxon>Proisotominae</taxon>
        <taxon>Folsomia</taxon>
    </lineage>
</organism>
<evidence type="ECO:0000256" key="2">
    <source>
        <dbReference type="ARBA" id="ARBA00023125"/>
    </source>
</evidence>
<dbReference type="SUPFAM" id="SSF46689">
    <property type="entry name" value="Homeodomain-like"/>
    <property type="match status" value="1"/>
</dbReference>
<feature type="region of interest" description="Disordered" evidence="7">
    <location>
        <begin position="412"/>
        <end position="465"/>
    </location>
</feature>
<feature type="compositionally biased region" description="Low complexity" evidence="7">
    <location>
        <begin position="209"/>
        <end position="225"/>
    </location>
</feature>
<dbReference type="PROSITE" id="PS50071">
    <property type="entry name" value="HOMEOBOX_2"/>
    <property type="match status" value="1"/>
</dbReference>
<evidence type="ECO:0000313" key="9">
    <source>
        <dbReference type="EMBL" id="OXA59690.1"/>
    </source>
</evidence>
<comment type="subcellular location">
    <subcellularLocation>
        <location evidence="1 5 6">Nucleus</location>
    </subcellularLocation>
</comment>
<dbReference type="CDD" id="cd00086">
    <property type="entry name" value="homeodomain"/>
    <property type="match status" value="1"/>
</dbReference>
<sequence length="465" mass="50136">MEGHSLDDNCNLFPELEQSHSFINGHNLSPTTTPTPPQPQPPHGVTHHQLISIGQQDLVEPVSPNPQQHQSHPPHHHHHHHHLHHPQQQVNGGNNEGKLYHMGHHDLEHSHVSVNVCLMAGGNNKGGGGGGGNNGGGFHTIQYPDLSQMPLMTPNTTSPSAGGGHISQESSGSPINLAHFPYQMIKQEGGGLMQDSMGNGYLSSISALSLQQQQQGPTPQTNTSSNKKEKSKKSVDNTTKKKKTRTTFTAYQLEELERAFERAPYPDVFAREELAIRLRLSESRVQVWFQNRRAKWRKREPPRKSATYVATNPGGSSLSFNNFAPVHTTLLPPPPQNEWPPYGSSGGYNGGQDVVGVSPQGYLGSGGPQQPTPPYSFHHHPQNLYATYSGMFVSGNGSDSGGGCNATFYTGSPTTPTGQQMGTSHDGISYMVQEESKILNDGSNGESHPGGGGSSPKDANNSPSM</sequence>
<dbReference type="PANTHER" id="PTHR24329:SF543">
    <property type="entry name" value="FI01017P-RELATED"/>
    <property type="match status" value="1"/>
</dbReference>
<feature type="region of interest" description="Disordered" evidence="7">
    <location>
        <begin position="333"/>
        <end position="377"/>
    </location>
</feature>
<dbReference type="OrthoDB" id="6159439at2759"/>
<dbReference type="AlphaFoldDB" id="A0A226ER07"/>
<dbReference type="InterPro" id="IPR001356">
    <property type="entry name" value="HD"/>
</dbReference>
<feature type="compositionally biased region" description="Polar residues" evidence="7">
    <location>
        <begin position="412"/>
        <end position="423"/>
    </location>
</feature>
<name>A0A226ER07_FOLCA</name>
<evidence type="ECO:0000256" key="6">
    <source>
        <dbReference type="RuleBase" id="RU000682"/>
    </source>
</evidence>
<dbReference type="SMART" id="SM00389">
    <property type="entry name" value="HOX"/>
    <property type="match status" value="1"/>
</dbReference>
<dbReference type="PROSITE" id="PS00027">
    <property type="entry name" value="HOMEOBOX_1"/>
    <property type="match status" value="1"/>
</dbReference>
<feature type="domain" description="Homeobox" evidence="8">
    <location>
        <begin position="239"/>
        <end position="299"/>
    </location>
</feature>
<keyword evidence="4 5" id="KW-0539">Nucleus</keyword>
<dbReference type="PANTHER" id="PTHR24329">
    <property type="entry name" value="HOMEOBOX PROTEIN ARISTALESS"/>
    <property type="match status" value="1"/>
</dbReference>
<dbReference type="OMA" id="NEASMNS"/>
<comment type="caution">
    <text evidence="9">The sequence shown here is derived from an EMBL/GenBank/DDBJ whole genome shotgun (WGS) entry which is preliminary data.</text>
</comment>
<dbReference type="InterPro" id="IPR017970">
    <property type="entry name" value="Homeobox_CS"/>
</dbReference>
<evidence type="ECO:0000313" key="10">
    <source>
        <dbReference type="Proteomes" id="UP000198287"/>
    </source>
</evidence>
<dbReference type="EMBL" id="LNIX01000002">
    <property type="protein sequence ID" value="OXA59690.1"/>
    <property type="molecule type" value="Genomic_DNA"/>
</dbReference>
<dbReference type="GO" id="GO:0000981">
    <property type="term" value="F:DNA-binding transcription factor activity, RNA polymerase II-specific"/>
    <property type="evidence" value="ECO:0007669"/>
    <property type="project" value="InterPro"/>
</dbReference>
<dbReference type="Pfam" id="PF00046">
    <property type="entry name" value="Homeodomain"/>
    <property type="match status" value="1"/>
</dbReference>
<dbReference type="InterPro" id="IPR050649">
    <property type="entry name" value="Paired_Homeobox_TFs"/>
</dbReference>
<feature type="compositionally biased region" description="Basic residues" evidence="7">
    <location>
        <begin position="72"/>
        <end position="85"/>
    </location>
</feature>
<feature type="compositionally biased region" description="Pro residues" evidence="7">
    <location>
        <begin position="33"/>
        <end position="42"/>
    </location>
</feature>
<accession>A0A226ER07</accession>
<feature type="region of interest" description="Disordered" evidence="7">
    <location>
        <begin position="22"/>
        <end position="46"/>
    </location>
</feature>
<dbReference type="Gene3D" id="1.10.10.60">
    <property type="entry name" value="Homeodomain-like"/>
    <property type="match status" value="1"/>
</dbReference>
<evidence type="ECO:0000256" key="1">
    <source>
        <dbReference type="ARBA" id="ARBA00004123"/>
    </source>
</evidence>
<dbReference type="GO" id="GO:0000977">
    <property type="term" value="F:RNA polymerase II transcription regulatory region sequence-specific DNA binding"/>
    <property type="evidence" value="ECO:0007669"/>
    <property type="project" value="TreeGrafter"/>
</dbReference>
<proteinExistence type="predicted"/>
<evidence type="ECO:0000256" key="3">
    <source>
        <dbReference type="ARBA" id="ARBA00023155"/>
    </source>
</evidence>
<evidence type="ECO:0000256" key="5">
    <source>
        <dbReference type="PROSITE-ProRule" id="PRU00108"/>
    </source>
</evidence>
<feature type="DNA-binding region" description="Homeobox" evidence="5">
    <location>
        <begin position="241"/>
        <end position="300"/>
    </location>
</feature>
<feature type="compositionally biased region" description="Basic and acidic residues" evidence="7">
    <location>
        <begin position="226"/>
        <end position="239"/>
    </location>
</feature>
<dbReference type="Proteomes" id="UP000198287">
    <property type="component" value="Unassembled WGS sequence"/>
</dbReference>
<dbReference type="InterPro" id="IPR009057">
    <property type="entry name" value="Homeodomain-like_sf"/>
</dbReference>
<feature type="region of interest" description="Disordered" evidence="7">
    <location>
        <begin position="209"/>
        <end position="244"/>
    </location>
</feature>
<reference evidence="9 10" key="1">
    <citation type="submission" date="2015-12" db="EMBL/GenBank/DDBJ databases">
        <title>The genome of Folsomia candida.</title>
        <authorList>
            <person name="Faddeeva A."/>
            <person name="Derks M.F."/>
            <person name="Anvar Y."/>
            <person name="Smit S."/>
            <person name="Van Straalen N."/>
            <person name="Roelofs D."/>
        </authorList>
    </citation>
    <scope>NUCLEOTIDE SEQUENCE [LARGE SCALE GENOMIC DNA]</scope>
    <source>
        <strain evidence="9 10">VU population</strain>
        <tissue evidence="9">Whole body</tissue>
    </source>
</reference>
<evidence type="ECO:0000256" key="4">
    <source>
        <dbReference type="ARBA" id="ARBA00023242"/>
    </source>
</evidence>
<keyword evidence="3 5" id="KW-0371">Homeobox</keyword>
<gene>
    <name evidence="9" type="ORF">Fcan01_04576</name>
</gene>
<feature type="region of interest" description="Disordered" evidence="7">
    <location>
        <begin position="60"/>
        <end position="101"/>
    </location>
</feature>